<dbReference type="Proteomes" id="UP001148018">
    <property type="component" value="Unassembled WGS sequence"/>
</dbReference>
<evidence type="ECO:0000256" key="1">
    <source>
        <dbReference type="SAM" id="MobiDB-lite"/>
    </source>
</evidence>
<keyword evidence="3" id="KW-1185">Reference proteome</keyword>
<name>A0A9Q0DQW0_9TELE</name>
<protein>
    <submittedName>
        <fullName evidence="2">Uncharacterized protein</fullName>
    </submittedName>
</protein>
<reference evidence="2" key="1">
    <citation type="submission" date="2022-07" db="EMBL/GenBank/DDBJ databases">
        <title>Chromosome-level genome of Muraenolepis orangiensis.</title>
        <authorList>
            <person name="Kim J."/>
        </authorList>
    </citation>
    <scope>NUCLEOTIDE SEQUENCE</scope>
    <source>
        <strain evidence="2">KU_S4_2022</strain>
        <tissue evidence="2">Muscle</tissue>
    </source>
</reference>
<sequence>MQDTEAMAMKRECAVEDLPVFAGRHRASECLVMSSSSAIEISFGISMQANGILVRLLQRAECTGVKHLFHEEASDDLCIEPPTRPTRTLARMGSGGQRGAGSLPSGSRAMGKLQAFTPRPTTSTLADSQALAGTLPSRLSLRNHRTYGNKTGAFKSRYARRNASLYLNAYKH</sequence>
<evidence type="ECO:0000313" key="3">
    <source>
        <dbReference type="Proteomes" id="UP001148018"/>
    </source>
</evidence>
<gene>
    <name evidence="2" type="ORF">NHX12_005182</name>
</gene>
<evidence type="ECO:0000313" key="2">
    <source>
        <dbReference type="EMBL" id="KAJ3592844.1"/>
    </source>
</evidence>
<feature type="region of interest" description="Disordered" evidence="1">
    <location>
        <begin position="88"/>
        <end position="110"/>
    </location>
</feature>
<comment type="caution">
    <text evidence="2">The sequence shown here is derived from an EMBL/GenBank/DDBJ whole genome shotgun (WGS) entry which is preliminary data.</text>
</comment>
<accession>A0A9Q0DQW0</accession>
<dbReference type="EMBL" id="JANIIK010000112">
    <property type="protein sequence ID" value="KAJ3592844.1"/>
    <property type="molecule type" value="Genomic_DNA"/>
</dbReference>
<proteinExistence type="predicted"/>
<organism evidence="2 3">
    <name type="scientific">Muraenolepis orangiensis</name>
    <name type="common">Patagonian moray cod</name>
    <dbReference type="NCBI Taxonomy" id="630683"/>
    <lineage>
        <taxon>Eukaryota</taxon>
        <taxon>Metazoa</taxon>
        <taxon>Chordata</taxon>
        <taxon>Craniata</taxon>
        <taxon>Vertebrata</taxon>
        <taxon>Euteleostomi</taxon>
        <taxon>Actinopterygii</taxon>
        <taxon>Neopterygii</taxon>
        <taxon>Teleostei</taxon>
        <taxon>Neoteleostei</taxon>
        <taxon>Acanthomorphata</taxon>
        <taxon>Zeiogadaria</taxon>
        <taxon>Gadariae</taxon>
        <taxon>Gadiformes</taxon>
        <taxon>Muraenolepidoidei</taxon>
        <taxon>Muraenolepididae</taxon>
        <taxon>Muraenolepis</taxon>
    </lineage>
</organism>
<dbReference type="AlphaFoldDB" id="A0A9Q0DQW0"/>